<sequence length="52" mass="5887">MTVLSTVKTAVEKRAKYLRTKAELQRMPQEVAIDLGIFREDAGKIAYRAVYG</sequence>
<dbReference type="Proteomes" id="UP000199167">
    <property type="component" value="Unassembled WGS sequence"/>
</dbReference>
<evidence type="ECO:0000313" key="2">
    <source>
        <dbReference type="Proteomes" id="UP000199167"/>
    </source>
</evidence>
<dbReference type="EMBL" id="FOIZ01000001">
    <property type="protein sequence ID" value="SEW15528.1"/>
    <property type="molecule type" value="Genomic_DNA"/>
</dbReference>
<keyword evidence="2" id="KW-1185">Reference proteome</keyword>
<organism evidence="1 2">
    <name type="scientific">Cognatiyoonia koreensis</name>
    <dbReference type="NCBI Taxonomy" id="364200"/>
    <lineage>
        <taxon>Bacteria</taxon>
        <taxon>Pseudomonadati</taxon>
        <taxon>Pseudomonadota</taxon>
        <taxon>Alphaproteobacteria</taxon>
        <taxon>Rhodobacterales</taxon>
        <taxon>Paracoccaceae</taxon>
        <taxon>Cognatiyoonia</taxon>
    </lineage>
</organism>
<evidence type="ECO:0000313" key="1">
    <source>
        <dbReference type="EMBL" id="SEW15528.1"/>
    </source>
</evidence>
<proteinExistence type="predicted"/>
<dbReference type="RefSeq" id="WP_165611794.1">
    <property type="nucleotide sequence ID" value="NZ_FOIZ01000001.1"/>
</dbReference>
<accession>A0A1I0PNW9</accession>
<dbReference type="AlphaFoldDB" id="A0A1I0PNW9"/>
<evidence type="ECO:0008006" key="3">
    <source>
        <dbReference type="Google" id="ProtNLM"/>
    </source>
</evidence>
<name>A0A1I0PNW9_9RHOB</name>
<protein>
    <recommendedName>
        <fullName evidence="3">DUF1127 domain-containing protein</fullName>
    </recommendedName>
</protein>
<gene>
    <name evidence="1" type="ORF">SAMN04488515_1312</name>
</gene>
<reference evidence="1 2" key="1">
    <citation type="submission" date="2016-10" db="EMBL/GenBank/DDBJ databases">
        <authorList>
            <person name="de Groot N.N."/>
        </authorList>
    </citation>
    <scope>NUCLEOTIDE SEQUENCE [LARGE SCALE GENOMIC DNA]</scope>
    <source>
        <strain evidence="1 2">DSM 17925</strain>
    </source>
</reference>